<dbReference type="InterPro" id="IPR050216">
    <property type="entry name" value="LRR_domain-containing"/>
</dbReference>
<dbReference type="GO" id="GO:0004672">
    <property type="term" value="F:protein kinase activity"/>
    <property type="evidence" value="ECO:0007669"/>
    <property type="project" value="InterPro"/>
</dbReference>
<dbReference type="InterPro" id="IPR001611">
    <property type="entry name" value="Leu-rich_rpt"/>
</dbReference>
<dbReference type="SMART" id="SM00369">
    <property type="entry name" value="LRR_TYP"/>
    <property type="match status" value="4"/>
</dbReference>
<evidence type="ECO:0000256" key="2">
    <source>
        <dbReference type="ARBA" id="ARBA00022737"/>
    </source>
</evidence>
<dbReference type="InterPro" id="IPR017441">
    <property type="entry name" value="Protein_kinase_ATP_BS"/>
</dbReference>
<dbReference type="PANTHER" id="PTHR48051">
    <property type="match status" value="1"/>
</dbReference>
<feature type="domain" description="Protein kinase" evidence="4">
    <location>
        <begin position="203"/>
        <end position="396"/>
    </location>
</feature>
<evidence type="ECO:0000259" key="4">
    <source>
        <dbReference type="PROSITE" id="PS50011"/>
    </source>
</evidence>
<keyword evidence="6" id="KW-1185">Reference proteome</keyword>
<dbReference type="PROSITE" id="PS50011">
    <property type="entry name" value="PROTEIN_KINASE_DOM"/>
    <property type="match status" value="1"/>
</dbReference>
<dbReference type="GO" id="GO:0005737">
    <property type="term" value="C:cytoplasm"/>
    <property type="evidence" value="ECO:0007669"/>
    <property type="project" value="TreeGrafter"/>
</dbReference>
<dbReference type="PROSITE" id="PS51450">
    <property type="entry name" value="LRR"/>
    <property type="match status" value="1"/>
</dbReference>
<keyword evidence="1" id="KW-0433">Leucine-rich repeat</keyword>
<accession>A0A1H6ARF7</accession>
<organism evidence="5 6">
    <name type="scientific">Marinobacterium lutimaris</name>
    <dbReference type="NCBI Taxonomy" id="568106"/>
    <lineage>
        <taxon>Bacteria</taxon>
        <taxon>Pseudomonadati</taxon>
        <taxon>Pseudomonadota</taxon>
        <taxon>Gammaproteobacteria</taxon>
        <taxon>Oceanospirillales</taxon>
        <taxon>Oceanospirillaceae</taxon>
        <taxon>Marinobacterium</taxon>
    </lineage>
</organism>
<evidence type="ECO:0000256" key="1">
    <source>
        <dbReference type="ARBA" id="ARBA00022614"/>
    </source>
</evidence>
<sequence length="396" mass="43842">MHTLEQLRSGALQGIKRLQISEELTSFPDEIYDLADSLEVLDLSNNRLRDLPSDLTRLTRLKILFASNNLFEHLPDVLGQMPGLEMIGFKHNRIARVSEHCLPEQTRWLILTDNRITALPESIGNLTRLEKLALAGNQISVLPDSFAQLKKLGLLRLSANALAEFPDLLLALPKLAWLAFSGNPFCPAHDEHADFVQVHSQDMTLHEVLGMGASGLISRGTWRNNEHGFADEVAVKVFKGKVTSDGFPKDELDACLTLGRHDNLVKPLAHIHEPDCAALVMGLIPGDYYNLGQPPSLETCTRDTFTQGQSFTALQAEHIIEQMRELIAYFESKAVSHGDLYAHNVLINAAGHILFGDFGAASKYHNLTSAQQAGVQAIERRALAYFEEDVRGLVNA</sequence>
<dbReference type="Pfam" id="PF13855">
    <property type="entry name" value="LRR_8"/>
    <property type="match status" value="2"/>
</dbReference>
<gene>
    <name evidence="5" type="ORF">SAMN05444390_102147</name>
</gene>
<dbReference type="EMBL" id="FNVQ01000002">
    <property type="protein sequence ID" value="SEG50790.1"/>
    <property type="molecule type" value="Genomic_DNA"/>
</dbReference>
<keyword evidence="2" id="KW-0677">Repeat</keyword>
<proteinExistence type="predicted"/>
<dbReference type="SMART" id="SM00364">
    <property type="entry name" value="LRR_BAC"/>
    <property type="match status" value="5"/>
</dbReference>
<evidence type="ECO:0000313" key="5">
    <source>
        <dbReference type="EMBL" id="SEG50790.1"/>
    </source>
</evidence>
<dbReference type="InterPro" id="IPR000719">
    <property type="entry name" value="Prot_kinase_dom"/>
</dbReference>
<dbReference type="PANTHER" id="PTHR48051:SF1">
    <property type="entry name" value="RAS SUPPRESSOR PROTEIN 1"/>
    <property type="match status" value="1"/>
</dbReference>
<dbReference type="RefSeq" id="WP_104003256.1">
    <property type="nucleotide sequence ID" value="NZ_FNVQ01000002.1"/>
</dbReference>
<dbReference type="InterPro" id="IPR003591">
    <property type="entry name" value="Leu-rich_rpt_typical-subtyp"/>
</dbReference>
<reference evidence="5 6" key="1">
    <citation type="submission" date="2016-10" db="EMBL/GenBank/DDBJ databases">
        <authorList>
            <person name="de Groot N.N."/>
        </authorList>
    </citation>
    <scope>NUCLEOTIDE SEQUENCE [LARGE SCALE GENOMIC DNA]</scope>
    <source>
        <strain evidence="5 6">DSM 22012</strain>
    </source>
</reference>
<dbReference type="InterPro" id="IPR011009">
    <property type="entry name" value="Kinase-like_dom_sf"/>
</dbReference>
<dbReference type="PROSITE" id="PS00107">
    <property type="entry name" value="PROTEIN_KINASE_ATP"/>
    <property type="match status" value="1"/>
</dbReference>
<name>A0A1H6ARF7_9GAMM</name>
<dbReference type="GO" id="GO:0005524">
    <property type="term" value="F:ATP binding"/>
    <property type="evidence" value="ECO:0007669"/>
    <property type="project" value="UniProtKB-UniRule"/>
</dbReference>
<dbReference type="SUPFAM" id="SSF56112">
    <property type="entry name" value="Protein kinase-like (PK-like)"/>
    <property type="match status" value="1"/>
</dbReference>
<evidence type="ECO:0000256" key="3">
    <source>
        <dbReference type="PROSITE-ProRule" id="PRU10141"/>
    </source>
</evidence>
<dbReference type="Gene3D" id="1.10.510.10">
    <property type="entry name" value="Transferase(Phosphotransferase) domain 1"/>
    <property type="match status" value="1"/>
</dbReference>
<evidence type="ECO:0000313" key="6">
    <source>
        <dbReference type="Proteomes" id="UP000236745"/>
    </source>
</evidence>
<dbReference type="Proteomes" id="UP000236745">
    <property type="component" value="Unassembled WGS sequence"/>
</dbReference>
<dbReference type="Gene3D" id="3.80.10.10">
    <property type="entry name" value="Ribonuclease Inhibitor"/>
    <property type="match status" value="2"/>
</dbReference>
<dbReference type="Pfam" id="PF07714">
    <property type="entry name" value="PK_Tyr_Ser-Thr"/>
    <property type="match status" value="1"/>
</dbReference>
<dbReference type="Gene3D" id="3.30.200.20">
    <property type="entry name" value="Phosphorylase Kinase, domain 1"/>
    <property type="match status" value="1"/>
</dbReference>
<keyword evidence="3" id="KW-0067">ATP-binding</keyword>
<dbReference type="AlphaFoldDB" id="A0A1H6ARF7"/>
<feature type="binding site" evidence="3">
    <location>
        <position position="236"/>
    </location>
    <ligand>
        <name>ATP</name>
        <dbReference type="ChEBI" id="CHEBI:30616"/>
    </ligand>
</feature>
<dbReference type="OrthoDB" id="8532199at2"/>
<dbReference type="InterPro" id="IPR001245">
    <property type="entry name" value="Ser-Thr/Tyr_kinase_cat_dom"/>
</dbReference>
<dbReference type="InterPro" id="IPR032675">
    <property type="entry name" value="LRR_dom_sf"/>
</dbReference>
<dbReference type="SUPFAM" id="SSF52058">
    <property type="entry name" value="L domain-like"/>
    <property type="match status" value="1"/>
</dbReference>
<keyword evidence="3" id="KW-0547">Nucleotide-binding</keyword>
<protein>
    <submittedName>
        <fullName evidence="5">Leucine rich repeat-containing protein</fullName>
    </submittedName>
</protein>